<name>A0A3B0Y1L0_9ZZZZ</name>
<accession>A0A3B0Y1L0</accession>
<organism evidence="1">
    <name type="scientific">hydrothermal vent metagenome</name>
    <dbReference type="NCBI Taxonomy" id="652676"/>
    <lineage>
        <taxon>unclassified sequences</taxon>
        <taxon>metagenomes</taxon>
        <taxon>ecological metagenomes</taxon>
    </lineage>
</organism>
<protein>
    <submittedName>
        <fullName evidence="1">Uncharacterized protein</fullName>
    </submittedName>
</protein>
<dbReference type="AlphaFoldDB" id="A0A3B0Y1L0"/>
<sequence>MKKSLEIRFERLISGMNLPESRKTYTPENVLYFLRKGAIVNTLHKNHTVALQVARELV</sequence>
<reference evidence="1" key="1">
    <citation type="submission" date="2018-06" db="EMBL/GenBank/DDBJ databases">
        <authorList>
            <person name="Zhirakovskaya E."/>
        </authorList>
    </citation>
    <scope>NUCLEOTIDE SEQUENCE</scope>
</reference>
<proteinExistence type="predicted"/>
<gene>
    <name evidence="1" type="ORF">MNBD_GAMMA10-627</name>
</gene>
<evidence type="ECO:0000313" key="1">
    <source>
        <dbReference type="EMBL" id="VAW70313.1"/>
    </source>
</evidence>
<dbReference type="EMBL" id="UOFJ01000513">
    <property type="protein sequence ID" value="VAW70313.1"/>
    <property type="molecule type" value="Genomic_DNA"/>
</dbReference>